<evidence type="ECO:0000259" key="1">
    <source>
        <dbReference type="Pfam" id="PF13910"/>
    </source>
</evidence>
<proteinExistence type="predicted"/>
<dbReference type="Pfam" id="PF24098">
    <property type="entry name" value="DUF7380"/>
    <property type="match status" value="1"/>
</dbReference>
<dbReference type="InterPro" id="IPR055804">
    <property type="entry name" value="DUF7380"/>
</dbReference>
<name>A0A059FM51_9PROT</name>
<evidence type="ECO:0000259" key="2">
    <source>
        <dbReference type="Pfam" id="PF24098"/>
    </source>
</evidence>
<dbReference type="PATRIC" id="fig|1280951.3.peg.2630"/>
<dbReference type="InterPro" id="IPR025209">
    <property type="entry name" value="DUF4209"/>
</dbReference>
<feature type="domain" description="DUF7380" evidence="2">
    <location>
        <begin position="12"/>
        <end position="189"/>
    </location>
</feature>
<accession>A0A059FM51</accession>
<gene>
    <name evidence="3" type="ORF">HHI_13039</name>
</gene>
<keyword evidence="4" id="KW-1185">Reference proteome</keyword>
<evidence type="ECO:0000313" key="4">
    <source>
        <dbReference type="Proteomes" id="UP000025061"/>
    </source>
</evidence>
<feature type="domain" description="DUF4209" evidence="1">
    <location>
        <begin position="501"/>
        <end position="577"/>
    </location>
</feature>
<dbReference type="OrthoDB" id="5519791at2"/>
<dbReference type="AlphaFoldDB" id="A0A059FM51"/>
<organism evidence="3 4">
    <name type="scientific">Hyphomonas hirschiana VP5</name>
    <dbReference type="NCBI Taxonomy" id="1280951"/>
    <lineage>
        <taxon>Bacteria</taxon>
        <taxon>Pseudomonadati</taxon>
        <taxon>Pseudomonadota</taxon>
        <taxon>Alphaproteobacteria</taxon>
        <taxon>Hyphomonadales</taxon>
        <taxon>Hyphomonadaceae</taxon>
        <taxon>Hyphomonas</taxon>
    </lineage>
</organism>
<dbReference type="EMBL" id="ARYI01000011">
    <property type="protein sequence ID" value="KCZ91518.1"/>
    <property type="molecule type" value="Genomic_DNA"/>
</dbReference>
<dbReference type="RefSeq" id="WP_011647689.1">
    <property type="nucleotide sequence ID" value="NZ_ARYI01000011.1"/>
</dbReference>
<evidence type="ECO:0000313" key="3">
    <source>
        <dbReference type="EMBL" id="KCZ91518.1"/>
    </source>
</evidence>
<comment type="caution">
    <text evidence="3">The sequence shown here is derived from an EMBL/GenBank/DDBJ whole genome shotgun (WGS) entry which is preliminary data.</text>
</comment>
<dbReference type="Proteomes" id="UP000025061">
    <property type="component" value="Unassembled WGS sequence"/>
</dbReference>
<reference evidence="3 4" key="1">
    <citation type="submission" date="2013-04" db="EMBL/GenBank/DDBJ databases">
        <title>Hyphomonas hirschiana VP5 Genome Sequencing.</title>
        <authorList>
            <person name="Lai Q."/>
            <person name="Shao Z."/>
        </authorList>
    </citation>
    <scope>NUCLEOTIDE SEQUENCE [LARGE SCALE GENOMIC DNA]</scope>
    <source>
        <strain evidence="3 4">VP5</strain>
    </source>
</reference>
<dbReference type="Pfam" id="PF13910">
    <property type="entry name" value="DUF4209"/>
    <property type="match status" value="1"/>
</dbReference>
<sequence>MTDKDPSPSDEAETISAETFGSLNFERFISDLEVVDAHSKTQELKNLDAELTAEELKAYQLLNSILHMSFHPEDPASPYGAMLVLENRRSMIPNDLSLAQVIELGKVATSFEHAGIRARVSDIAWLQNRRHRQMADLAITSYAECVNSVLSGVGRHEFSELGELNFQTISLLRRAFQISKAVKGKNAFPEVLVKLVLDLTERAELDNDASLYARILNLAYDYSIGDVHSYAKKAEAGSQWEDIGPHAAKELLDVAIRGYRRFQLPDDENRCHFSKTEKSVEIANAGKTSAMFSASWLSTAISEVRLARGPAARLMHEDLRLKLREAQERIHFEMQSHSTEIDLSDIADHHLARVSGLSWGRALAKIATLSFSRDPEELKQEAREMISEFPLSSIMGGEIVDGEGKTVARRPGIGGGDDETAILSTVAQNLTHHRTVMVSGAWLPVRRAIQAATTIEQEDFQVICDSSPFVPNGFEEVFSLGFARLFQGDMISASSILLPLLENSLRHVLKLSGKDTSKIEADMTQEDRSLSNLIEHSRSSLEEIFGQEIIFELDLLFASRLGPALRHEQAHGKLTVGHCYGADVVYACWFIFHITCLPLLTDWKPIEDEINTRAKGRSTSSEADDESTDQ</sequence>
<protein>
    <submittedName>
        <fullName evidence="3">Uncharacterized protein</fullName>
    </submittedName>
</protein>